<dbReference type="Gene3D" id="2.20.25.10">
    <property type="match status" value="1"/>
</dbReference>
<evidence type="ECO:0000313" key="3">
    <source>
        <dbReference type="EMBL" id="GAB1223304.1"/>
    </source>
</evidence>
<evidence type="ECO:0000313" key="4">
    <source>
        <dbReference type="Proteomes" id="UP001628156"/>
    </source>
</evidence>
<comment type="similarity">
    <text evidence="1">Belongs to the TRM112 family.</text>
</comment>
<dbReference type="EMBL" id="BAAFRS010000050">
    <property type="protein sequence ID" value="GAB1220255.1"/>
    <property type="molecule type" value="Genomic_DNA"/>
</dbReference>
<dbReference type="EMBL" id="BAAFRS010000141">
    <property type="protein sequence ID" value="GAB1223304.1"/>
    <property type="molecule type" value="Genomic_DNA"/>
</dbReference>
<protein>
    <recommendedName>
        <fullName evidence="5">Trm112p family protein</fullName>
    </recommendedName>
</protein>
<proteinExistence type="inferred from homology"/>
<organism evidence="2 4">
    <name type="scientific">Entamoeba nuttalli</name>
    <dbReference type="NCBI Taxonomy" id="412467"/>
    <lineage>
        <taxon>Eukaryota</taxon>
        <taxon>Amoebozoa</taxon>
        <taxon>Evosea</taxon>
        <taxon>Archamoebae</taxon>
        <taxon>Mastigamoebida</taxon>
        <taxon>Entamoebidae</taxon>
        <taxon>Entamoeba</taxon>
    </lineage>
</organism>
<dbReference type="InterPro" id="IPR005651">
    <property type="entry name" value="Trm112-like"/>
</dbReference>
<reference evidence="2" key="2">
    <citation type="submission" date="2024-08" db="EMBL/GenBank/DDBJ databases">
        <title>Draft genome assembly of Entamoeba nuttalli using a combination of long-read and short-read sequencing data.</title>
        <authorList>
            <person name="Tanaka M."/>
            <person name="Tachibana H."/>
        </authorList>
    </citation>
    <scope>NUCLEOTIDE SEQUENCE</scope>
    <source>
        <strain evidence="2">P19-061405</strain>
    </source>
</reference>
<evidence type="ECO:0000256" key="1">
    <source>
        <dbReference type="ARBA" id="ARBA00007980"/>
    </source>
</evidence>
<keyword evidence="4" id="KW-1185">Reference proteome</keyword>
<dbReference type="InterPro" id="IPR039127">
    <property type="entry name" value="Trm112"/>
</dbReference>
<dbReference type="PANTHER" id="PTHR12773">
    <property type="entry name" value="UPF0315 PROTEIN-RELATED"/>
    <property type="match status" value="1"/>
</dbReference>
<dbReference type="Pfam" id="PF03966">
    <property type="entry name" value="Trm112p"/>
    <property type="match status" value="1"/>
</dbReference>
<evidence type="ECO:0008006" key="5">
    <source>
        <dbReference type="Google" id="ProtNLM"/>
    </source>
</evidence>
<comment type="caution">
    <text evidence="2">The sequence shown here is derived from an EMBL/GenBank/DDBJ whole genome shotgun (WGS) entry which is preliminary data.</text>
</comment>
<name>A0ABQ0DBN3_9EUKA</name>
<reference evidence="2 4" key="1">
    <citation type="journal article" date="2019" name="PLoS Negl. Trop. Dis.">
        <title>Whole genome sequencing of Entamoeba nuttalli reveals mammalian host-related molecular signatures and a novel octapeptide-repeat surface protein.</title>
        <authorList>
            <person name="Tanaka M."/>
            <person name="Makiuchi T."/>
            <person name="Komiyama T."/>
            <person name="Shiina T."/>
            <person name="Osaki K."/>
            <person name="Tachibana H."/>
        </authorList>
    </citation>
    <scope>NUCLEOTIDE SEQUENCE [LARGE SCALE GENOMIC DNA]</scope>
    <source>
        <strain evidence="2 4">P19-061405</strain>
    </source>
</reference>
<dbReference type="PANTHER" id="PTHR12773:SF0">
    <property type="entry name" value="MULTIFUNCTIONAL METHYLTRANSFERASE SUBUNIT TRM112-LIKE PROTEIN"/>
    <property type="match status" value="1"/>
</dbReference>
<sequence length="124" mass="13934">MKLFTHNLLICTKRQCGINSFPLKITAEKVEKVTTPLDADFLISLVESERLNWNGLVTGAANIGLAVPPTLPEDWKTNQQFLQALWDVVMDCQVIEGELICPVCGRHYPIHNGIPNMLLSEQEF</sequence>
<accession>A0ABQ0DBN3</accession>
<gene>
    <name evidence="2" type="ORF">ENUP19_0050G0035</name>
    <name evidence="3" type="ORF">ENUP19_0141G0006</name>
</gene>
<dbReference type="SUPFAM" id="SSF158997">
    <property type="entry name" value="Trm112p-like"/>
    <property type="match status" value="1"/>
</dbReference>
<evidence type="ECO:0000313" key="2">
    <source>
        <dbReference type="EMBL" id="GAB1220255.1"/>
    </source>
</evidence>
<dbReference type="Proteomes" id="UP001628156">
    <property type="component" value="Unassembled WGS sequence"/>
</dbReference>